<keyword evidence="1" id="KW-0732">Signal</keyword>
<dbReference type="VEuPathDB" id="FungiDB:BDV34DRAFT_225468"/>
<dbReference type="AlphaFoldDB" id="A0A5N6DJN1"/>
<feature type="chain" id="PRO_5025044381" description="Hydrophobin" evidence="1">
    <location>
        <begin position="19"/>
        <end position="199"/>
    </location>
</feature>
<dbReference type="Proteomes" id="UP000326532">
    <property type="component" value="Unassembled WGS sequence"/>
</dbReference>
<reference evidence="2 3" key="1">
    <citation type="submission" date="2019-04" db="EMBL/GenBank/DDBJ databases">
        <title>Fungal friends and foes A comparative genomics study of 23 Aspergillus species from section Flavi.</title>
        <authorList>
            <consortium name="DOE Joint Genome Institute"/>
            <person name="Kjaerbolling I."/>
            <person name="Vesth T.C."/>
            <person name="Frisvad J.C."/>
            <person name="Nybo J.L."/>
            <person name="Theobald S."/>
            <person name="Kildgaard S."/>
            <person name="Petersen T.I."/>
            <person name="Kuo A."/>
            <person name="Sato A."/>
            <person name="Lyhne E.K."/>
            <person name="Kogle M.E."/>
            <person name="Wiebenga A."/>
            <person name="Kun R.S."/>
            <person name="Lubbers R.J."/>
            <person name="Makela M.R."/>
            <person name="Barry K."/>
            <person name="Chovatia M."/>
            <person name="Clum A."/>
            <person name="Daum C."/>
            <person name="Haridas S."/>
            <person name="He G."/>
            <person name="LaButti K."/>
            <person name="Lipzen A."/>
            <person name="Mondo S."/>
            <person name="Pangilinan J."/>
            <person name="Riley R."/>
            <person name="Salamov A."/>
            <person name="Simmons B.A."/>
            <person name="Magnuson J.K."/>
            <person name="Henrissat B."/>
            <person name="Mortensen U.H."/>
            <person name="Larsen T.O."/>
            <person name="De vries R.P."/>
            <person name="Grigoriev I.V."/>
            <person name="Machida M."/>
            <person name="Baker S.E."/>
            <person name="Andersen M.R."/>
        </authorList>
    </citation>
    <scope>NUCLEOTIDE SEQUENCE [LARGE SCALE GENOMIC DNA]</scope>
    <source>
        <strain evidence="2 3">CBS 117618</strain>
    </source>
</reference>
<evidence type="ECO:0000313" key="3">
    <source>
        <dbReference type="Proteomes" id="UP000326532"/>
    </source>
</evidence>
<evidence type="ECO:0000313" key="2">
    <source>
        <dbReference type="EMBL" id="KAB8205306.1"/>
    </source>
</evidence>
<proteinExistence type="predicted"/>
<feature type="signal peptide" evidence="1">
    <location>
        <begin position="1"/>
        <end position="18"/>
    </location>
</feature>
<organism evidence="2 3">
    <name type="scientific">Aspergillus parasiticus</name>
    <dbReference type="NCBI Taxonomy" id="5067"/>
    <lineage>
        <taxon>Eukaryota</taxon>
        <taxon>Fungi</taxon>
        <taxon>Dikarya</taxon>
        <taxon>Ascomycota</taxon>
        <taxon>Pezizomycotina</taxon>
        <taxon>Eurotiomycetes</taxon>
        <taxon>Eurotiomycetidae</taxon>
        <taxon>Eurotiales</taxon>
        <taxon>Aspergillaceae</taxon>
        <taxon>Aspergillus</taxon>
        <taxon>Aspergillus subgen. Circumdati</taxon>
    </lineage>
</organism>
<keyword evidence="3" id="KW-1185">Reference proteome</keyword>
<gene>
    <name evidence="2" type="ORF">BDV34DRAFT_225468</name>
</gene>
<protein>
    <recommendedName>
        <fullName evidence="4">Hydrophobin</fullName>
    </recommendedName>
</protein>
<dbReference type="EMBL" id="ML734971">
    <property type="protein sequence ID" value="KAB8205306.1"/>
    <property type="molecule type" value="Genomic_DNA"/>
</dbReference>
<dbReference type="OMA" id="YEAYTCP"/>
<evidence type="ECO:0000256" key="1">
    <source>
        <dbReference type="SAM" id="SignalP"/>
    </source>
</evidence>
<evidence type="ECO:0008006" key="4">
    <source>
        <dbReference type="Google" id="ProtNLM"/>
    </source>
</evidence>
<name>A0A5N6DJN1_ASPPA</name>
<accession>A0A5N6DJN1</accession>
<sequence length="199" mass="20701">MNPKTILLLLTTITFSTAIPFSQQQTPASTPTKQSANPALSSIAPFASVSPKANSGTCPDTHRSKQCCQSIDSIAEGITKPLGQLVPLLDGATVKSILSLDCKAMADTDPNENCTKDVMCCNGQPGDKGSDLFKECESYDKAMKDKQEALEKNKQRPLEMAMSWAAMTSSMLAAASSAAAASSSPGLASSGVHAVPTGN</sequence>